<evidence type="ECO:0000313" key="3">
    <source>
        <dbReference type="Proteomes" id="UP000186914"/>
    </source>
</evidence>
<accession>A0A1N6X039</accession>
<feature type="domain" description="Luciferase" evidence="1">
    <location>
        <begin position="35"/>
        <end position="96"/>
    </location>
</feature>
<evidence type="ECO:0000259" key="1">
    <source>
        <dbReference type="Pfam" id="PF17648"/>
    </source>
</evidence>
<dbReference type="RefSeq" id="WP_076428373.1">
    <property type="nucleotide sequence ID" value="NZ_FTNO01000001.1"/>
</dbReference>
<dbReference type="OrthoDB" id="259286at2157"/>
<organism evidence="2 3">
    <name type="scientific">Haladaptatus litoreus</name>
    <dbReference type="NCBI Taxonomy" id="553468"/>
    <lineage>
        <taxon>Archaea</taxon>
        <taxon>Methanobacteriati</taxon>
        <taxon>Methanobacteriota</taxon>
        <taxon>Stenosarchaea group</taxon>
        <taxon>Halobacteria</taxon>
        <taxon>Halobacteriales</taxon>
        <taxon>Haladaptataceae</taxon>
        <taxon>Haladaptatus</taxon>
    </lineage>
</organism>
<keyword evidence="3" id="KW-1185">Reference proteome</keyword>
<dbReference type="AlphaFoldDB" id="A0A1N6X039"/>
<dbReference type="InterPro" id="IPR040841">
    <property type="entry name" value="Luciferase_dom"/>
</dbReference>
<reference evidence="3" key="1">
    <citation type="submission" date="2017-01" db="EMBL/GenBank/DDBJ databases">
        <authorList>
            <person name="Varghese N."/>
            <person name="Submissions S."/>
        </authorList>
    </citation>
    <scope>NUCLEOTIDE SEQUENCE [LARGE SCALE GENOMIC DNA]</scope>
    <source>
        <strain evidence="3">CGMCC 1.7737</strain>
    </source>
</reference>
<protein>
    <recommendedName>
        <fullName evidence="1">Luciferase domain-containing protein</fullName>
    </recommendedName>
</protein>
<proteinExistence type="predicted"/>
<dbReference type="EMBL" id="FTNO01000001">
    <property type="protein sequence ID" value="SIQ95610.1"/>
    <property type="molecule type" value="Genomic_DNA"/>
</dbReference>
<name>A0A1N6X039_9EURY</name>
<sequence length="138" mass="15545">MTEEIDRIVAEVSNWDGIEANEHRFGGTEFRLGPREIGHVHEWGILDIAFPRRVRDQLVADGKTGPHHIYPESGWTTFRVGETGDVDDALWLLRLSYLSHAKIMQKSAERAGGNVLTELDVENELTALEPSDELRAVL</sequence>
<gene>
    <name evidence="2" type="ORF">SAMN05421858_0932</name>
</gene>
<evidence type="ECO:0000313" key="2">
    <source>
        <dbReference type="EMBL" id="SIQ95610.1"/>
    </source>
</evidence>
<dbReference type="Pfam" id="PF17648">
    <property type="entry name" value="Luciferase"/>
    <property type="match status" value="1"/>
</dbReference>
<dbReference type="Proteomes" id="UP000186914">
    <property type="component" value="Unassembled WGS sequence"/>
</dbReference>